<dbReference type="InterPro" id="IPR051140">
    <property type="entry name" value="GATA_TF"/>
</dbReference>
<accession>A0A152AA61</accession>
<keyword evidence="2 4" id="KW-0863">Zinc-finger</keyword>
<keyword evidence="8" id="KW-1185">Reference proteome</keyword>
<sequence>MLLNQIPKIQNSFPNTPQQQQQQQQQQTPIIPHLQPPNQQIPPLYLNHTFHNNNNNNSTPNNNSTNNNNNNSNNSTLEKKWNEIKIYSDLIKRFANEATYLTISKENYDDLYNMAFCLFKSVDNLSSEYKESITPPQNLSLPPPPPTTTSNINQKRNSFEIYSKTYMENCTSPMPGAYMGPHHHMGQLTAAQHHQAMLAHGQLPPPGGNEITLDPRTLMKQNQSPYEYYYILQQQQQQQQQQQLQQQQHHQQQQHQQQQQQQQPQTHIIQNIGNNGNVSSTGNGKNLSSPTASSISPQSNNSSPTTSSGSNIKNKNGDNNSNNSNGGGSGGGGTDGDKNGKNFSGEVFFDDLAQEKPQRRRRRTIYSSRRNLKCHLCEVTETPEWRRGPDGDHTLCNACGLHYAKAQKKLQKKKKKNWKEKKKEKERKKKIPENIQLIFLLKLAILKTPLQWMV</sequence>
<evidence type="ECO:0000259" key="6">
    <source>
        <dbReference type="PROSITE" id="PS50114"/>
    </source>
</evidence>
<organism evidence="7 8">
    <name type="scientific">Tieghemostelium lacteum</name>
    <name type="common">Slime mold</name>
    <name type="synonym">Dictyostelium lacteum</name>
    <dbReference type="NCBI Taxonomy" id="361077"/>
    <lineage>
        <taxon>Eukaryota</taxon>
        <taxon>Amoebozoa</taxon>
        <taxon>Evosea</taxon>
        <taxon>Eumycetozoa</taxon>
        <taxon>Dictyostelia</taxon>
        <taxon>Dictyosteliales</taxon>
        <taxon>Raperosteliaceae</taxon>
        <taxon>Tieghemostelium</taxon>
    </lineage>
</organism>
<dbReference type="GO" id="GO:0006355">
    <property type="term" value="P:regulation of DNA-templated transcription"/>
    <property type="evidence" value="ECO:0007669"/>
    <property type="project" value="InterPro"/>
</dbReference>
<gene>
    <name evidence="7" type="ORF">DLAC_00608</name>
</gene>
<keyword evidence="3" id="KW-0862">Zinc</keyword>
<evidence type="ECO:0000256" key="4">
    <source>
        <dbReference type="PROSITE-ProRule" id="PRU00094"/>
    </source>
</evidence>
<dbReference type="Pfam" id="PF00320">
    <property type="entry name" value="GATA"/>
    <property type="match status" value="1"/>
</dbReference>
<evidence type="ECO:0000256" key="5">
    <source>
        <dbReference type="SAM" id="MobiDB-lite"/>
    </source>
</evidence>
<feature type="compositionally biased region" description="Low complexity" evidence="5">
    <location>
        <begin position="52"/>
        <end position="76"/>
    </location>
</feature>
<dbReference type="STRING" id="361077.A0A152AA61"/>
<reference evidence="7 8" key="1">
    <citation type="submission" date="2015-12" db="EMBL/GenBank/DDBJ databases">
        <title>Dictyostelia acquired genes for synthesis and detection of signals that induce cell-type specialization by lateral gene transfer from prokaryotes.</title>
        <authorList>
            <person name="Gloeckner G."/>
            <person name="Schaap P."/>
        </authorList>
    </citation>
    <scope>NUCLEOTIDE SEQUENCE [LARGE SCALE GENOMIC DNA]</scope>
    <source>
        <strain evidence="7 8">TK</strain>
    </source>
</reference>
<feature type="compositionally biased region" description="Low complexity" evidence="5">
    <location>
        <begin position="271"/>
        <end position="324"/>
    </location>
</feature>
<dbReference type="CDD" id="cd00202">
    <property type="entry name" value="ZnF_GATA"/>
    <property type="match status" value="1"/>
</dbReference>
<evidence type="ECO:0000256" key="3">
    <source>
        <dbReference type="ARBA" id="ARBA00022833"/>
    </source>
</evidence>
<protein>
    <submittedName>
        <fullName evidence="7">Putative GATA-binding transcription factor</fullName>
    </submittedName>
</protein>
<feature type="compositionally biased region" description="Low complexity" evidence="5">
    <location>
        <begin position="246"/>
        <end position="263"/>
    </location>
</feature>
<dbReference type="AlphaFoldDB" id="A0A152AA61"/>
<keyword evidence="1" id="KW-0479">Metal-binding</keyword>
<dbReference type="Gene3D" id="3.30.50.10">
    <property type="entry name" value="Erythroid Transcription Factor GATA-1, subunit A"/>
    <property type="match status" value="1"/>
</dbReference>
<dbReference type="SUPFAM" id="SSF57716">
    <property type="entry name" value="Glucocorticoid receptor-like (DNA-binding domain)"/>
    <property type="match status" value="1"/>
</dbReference>
<feature type="compositionally biased region" description="Low complexity" evidence="5">
    <location>
        <begin position="18"/>
        <end position="27"/>
    </location>
</feature>
<dbReference type="OrthoDB" id="21401at2759"/>
<dbReference type="GO" id="GO:0043565">
    <property type="term" value="F:sequence-specific DNA binding"/>
    <property type="evidence" value="ECO:0007669"/>
    <property type="project" value="InterPro"/>
</dbReference>
<name>A0A152AA61_TIELA</name>
<dbReference type="EMBL" id="LODT01000001">
    <property type="protein sequence ID" value="KYR03113.1"/>
    <property type="molecule type" value="Genomic_DNA"/>
</dbReference>
<dbReference type="PANTHER" id="PTHR45658:SF128">
    <property type="entry name" value="GATA ZINC FINGER DOMAIN-CONTAINING PROTEIN 10-RELATED"/>
    <property type="match status" value="1"/>
</dbReference>
<dbReference type="Proteomes" id="UP000076078">
    <property type="component" value="Unassembled WGS sequence"/>
</dbReference>
<evidence type="ECO:0000256" key="1">
    <source>
        <dbReference type="ARBA" id="ARBA00022723"/>
    </source>
</evidence>
<feature type="region of interest" description="Disordered" evidence="5">
    <location>
        <begin position="246"/>
        <end position="265"/>
    </location>
</feature>
<feature type="region of interest" description="Disordered" evidence="5">
    <location>
        <begin position="271"/>
        <end position="343"/>
    </location>
</feature>
<evidence type="ECO:0000256" key="2">
    <source>
        <dbReference type="ARBA" id="ARBA00022771"/>
    </source>
</evidence>
<dbReference type="InterPro" id="IPR013088">
    <property type="entry name" value="Znf_NHR/GATA"/>
</dbReference>
<dbReference type="PANTHER" id="PTHR45658">
    <property type="entry name" value="GATA TRANSCRIPTION FACTOR"/>
    <property type="match status" value="1"/>
</dbReference>
<proteinExistence type="predicted"/>
<dbReference type="InterPro" id="IPR000679">
    <property type="entry name" value="Znf_GATA"/>
</dbReference>
<comment type="caution">
    <text evidence="7">The sequence shown here is derived from an EMBL/GenBank/DDBJ whole genome shotgun (WGS) entry which is preliminary data.</text>
</comment>
<dbReference type="PROSITE" id="PS50114">
    <property type="entry name" value="GATA_ZN_FINGER_2"/>
    <property type="match status" value="1"/>
</dbReference>
<evidence type="ECO:0000313" key="7">
    <source>
        <dbReference type="EMBL" id="KYR03113.1"/>
    </source>
</evidence>
<evidence type="ECO:0000313" key="8">
    <source>
        <dbReference type="Proteomes" id="UP000076078"/>
    </source>
</evidence>
<dbReference type="SMART" id="SM00401">
    <property type="entry name" value="ZnF_GATA"/>
    <property type="match status" value="1"/>
</dbReference>
<feature type="region of interest" description="Disordered" evidence="5">
    <location>
        <begin position="11"/>
        <end position="76"/>
    </location>
</feature>
<feature type="compositionally biased region" description="Gly residues" evidence="5">
    <location>
        <begin position="325"/>
        <end position="334"/>
    </location>
</feature>
<feature type="domain" description="GATA-type" evidence="6">
    <location>
        <begin position="368"/>
        <end position="403"/>
    </location>
</feature>
<feature type="region of interest" description="Disordered" evidence="5">
    <location>
        <begin position="132"/>
        <end position="153"/>
    </location>
</feature>
<dbReference type="InParanoid" id="A0A152AA61"/>
<dbReference type="GO" id="GO:0008270">
    <property type="term" value="F:zinc ion binding"/>
    <property type="evidence" value="ECO:0007669"/>
    <property type="project" value="UniProtKB-KW"/>
</dbReference>